<accession>A0AA36DIG6</accession>
<gene>
    <name evidence="2" type="ORF">MSPICULIGERA_LOCUS25774</name>
</gene>
<protein>
    <recommendedName>
        <fullName evidence="4">NADH dehydrogenase [ubiquinone] 1 alpha subcomplex subunit 12</fullName>
    </recommendedName>
</protein>
<evidence type="ECO:0000313" key="2">
    <source>
        <dbReference type="EMBL" id="CAJ0587820.1"/>
    </source>
</evidence>
<reference evidence="2" key="1">
    <citation type="submission" date="2023-06" db="EMBL/GenBank/DDBJ databases">
        <authorList>
            <person name="Delattre M."/>
        </authorList>
    </citation>
    <scope>NUCLEOTIDE SEQUENCE</scope>
    <source>
        <strain evidence="2">AF72</strain>
    </source>
</reference>
<dbReference type="AlphaFoldDB" id="A0AA36DIG6"/>
<dbReference type="GO" id="GO:0032981">
    <property type="term" value="P:mitochondrial respiratory chain complex I assembly"/>
    <property type="evidence" value="ECO:0007669"/>
    <property type="project" value="TreeGrafter"/>
</dbReference>
<dbReference type="PANTHER" id="PTHR32470">
    <property type="entry name" value="ADH DEHYDROGENASE [UBIQUINONE] 1 ALPHA SUBCOMPLEX ASSEMBLY FACTOR 2"/>
    <property type="match status" value="1"/>
</dbReference>
<dbReference type="InterPro" id="IPR052618">
    <property type="entry name" value="ComplexI_NDUFA12"/>
</dbReference>
<dbReference type="Proteomes" id="UP001177023">
    <property type="component" value="Unassembled WGS sequence"/>
</dbReference>
<comment type="caution">
    <text evidence="2">The sequence shown here is derived from an EMBL/GenBank/DDBJ whole genome shotgun (WGS) entry which is preliminary data.</text>
</comment>
<dbReference type="PANTHER" id="PTHR32470:SF2">
    <property type="entry name" value="NADH DEHYDROGENASE [UBIQUINONE] 1 ALPHA SUBCOMPLEX ASSEMBLY FACTOR 2"/>
    <property type="match status" value="1"/>
</dbReference>
<keyword evidence="3" id="KW-1185">Reference proteome</keyword>
<dbReference type="GO" id="GO:0005739">
    <property type="term" value="C:mitochondrion"/>
    <property type="evidence" value="ECO:0007669"/>
    <property type="project" value="TreeGrafter"/>
</dbReference>
<evidence type="ECO:0008006" key="4">
    <source>
        <dbReference type="Google" id="ProtNLM"/>
    </source>
</evidence>
<dbReference type="EMBL" id="CATQJA010002710">
    <property type="protein sequence ID" value="CAJ0587820.1"/>
    <property type="molecule type" value="Genomic_DNA"/>
</dbReference>
<evidence type="ECO:0000313" key="3">
    <source>
        <dbReference type="Proteomes" id="UP001177023"/>
    </source>
</evidence>
<name>A0AA36DIG6_9BILA</name>
<organism evidence="2 3">
    <name type="scientific">Mesorhabditis spiculigera</name>
    <dbReference type="NCBI Taxonomy" id="96644"/>
    <lineage>
        <taxon>Eukaryota</taxon>
        <taxon>Metazoa</taxon>
        <taxon>Ecdysozoa</taxon>
        <taxon>Nematoda</taxon>
        <taxon>Chromadorea</taxon>
        <taxon>Rhabditida</taxon>
        <taxon>Rhabditina</taxon>
        <taxon>Rhabditomorpha</taxon>
        <taxon>Rhabditoidea</taxon>
        <taxon>Rhabditidae</taxon>
        <taxon>Mesorhabditinae</taxon>
        <taxon>Mesorhabditis</taxon>
    </lineage>
</organism>
<feature type="non-terminal residue" evidence="2">
    <location>
        <position position="143"/>
    </location>
</feature>
<proteinExistence type="predicted"/>
<sequence length="143" mass="16010">MSRPGAWARVATNFRKWLKKDWAEKRYIGEDGQGLKYYELHGTKHNVKRGFDPPSENPTAAPGVEWLSWVKGTRRFPPNEQELLLNKAKQQAQLAGNTATEKMAPQVESKGPPAGGTGDGPKAYPQYKDLESVPGYRKGRDDQ</sequence>
<evidence type="ECO:0000256" key="1">
    <source>
        <dbReference type="SAM" id="MobiDB-lite"/>
    </source>
</evidence>
<feature type="region of interest" description="Disordered" evidence="1">
    <location>
        <begin position="90"/>
        <end position="143"/>
    </location>
</feature>